<evidence type="ECO:0000313" key="3">
    <source>
        <dbReference type="Proteomes" id="UP001232148"/>
    </source>
</evidence>
<protein>
    <submittedName>
        <fullName evidence="2">Uncharacterized protein</fullName>
    </submittedName>
</protein>
<dbReference type="EMBL" id="MU842848">
    <property type="protein sequence ID" value="KAK2030665.1"/>
    <property type="molecule type" value="Genomic_DNA"/>
</dbReference>
<dbReference type="AlphaFoldDB" id="A0AAD9HK99"/>
<organism evidence="2 3">
    <name type="scientific">Colletotrichum zoysiae</name>
    <dbReference type="NCBI Taxonomy" id="1216348"/>
    <lineage>
        <taxon>Eukaryota</taxon>
        <taxon>Fungi</taxon>
        <taxon>Dikarya</taxon>
        <taxon>Ascomycota</taxon>
        <taxon>Pezizomycotina</taxon>
        <taxon>Sordariomycetes</taxon>
        <taxon>Hypocreomycetidae</taxon>
        <taxon>Glomerellales</taxon>
        <taxon>Glomerellaceae</taxon>
        <taxon>Colletotrichum</taxon>
        <taxon>Colletotrichum graminicola species complex</taxon>
    </lineage>
</organism>
<feature type="compositionally biased region" description="Basic and acidic residues" evidence="1">
    <location>
        <begin position="23"/>
        <end position="33"/>
    </location>
</feature>
<keyword evidence="3" id="KW-1185">Reference proteome</keyword>
<reference evidence="2" key="1">
    <citation type="submission" date="2021-06" db="EMBL/GenBank/DDBJ databases">
        <title>Comparative genomics, transcriptomics and evolutionary studies reveal genomic signatures of adaptation to plant cell wall in hemibiotrophic fungi.</title>
        <authorList>
            <consortium name="DOE Joint Genome Institute"/>
            <person name="Baroncelli R."/>
            <person name="Diaz J.F."/>
            <person name="Benocci T."/>
            <person name="Peng M."/>
            <person name="Battaglia E."/>
            <person name="Haridas S."/>
            <person name="Andreopoulos W."/>
            <person name="Labutti K."/>
            <person name="Pangilinan J."/>
            <person name="Floch G.L."/>
            <person name="Makela M.R."/>
            <person name="Henrissat B."/>
            <person name="Grigoriev I.V."/>
            <person name="Crouch J.A."/>
            <person name="De Vries R.P."/>
            <person name="Sukno S.A."/>
            <person name="Thon M.R."/>
        </authorList>
    </citation>
    <scope>NUCLEOTIDE SEQUENCE</scope>
    <source>
        <strain evidence="2">MAFF235873</strain>
    </source>
</reference>
<feature type="region of interest" description="Disordered" evidence="1">
    <location>
        <begin position="1"/>
        <end position="50"/>
    </location>
</feature>
<dbReference type="Proteomes" id="UP001232148">
    <property type="component" value="Unassembled WGS sequence"/>
</dbReference>
<feature type="compositionally biased region" description="Polar residues" evidence="1">
    <location>
        <begin position="1"/>
        <end position="17"/>
    </location>
</feature>
<proteinExistence type="predicted"/>
<name>A0AAD9HK99_9PEZI</name>
<evidence type="ECO:0000313" key="2">
    <source>
        <dbReference type="EMBL" id="KAK2030665.1"/>
    </source>
</evidence>
<feature type="compositionally biased region" description="Polar residues" evidence="1">
    <location>
        <begin position="34"/>
        <end position="43"/>
    </location>
</feature>
<comment type="caution">
    <text evidence="2">The sequence shown here is derived from an EMBL/GenBank/DDBJ whole genome shotgun (WGS) entry which is preliminary data.</text>
</comment>
<sequence>MSVLYQTESRPTLTEPSFLSAGTRERPLERKSSEQTVTPFKSQSPPPPLSTLVANPFPGARNSLATVTKTNPMSSPSPSPFSFSLLLLPSPSPFFFSGPFVLSKLLYMYVGAAGLCSGYPSPPQAAYRHVASPSIPMRPRTIVRAI</sequence>
<evidence type="ECO:0000256" key="1">
    <source>
        <dbReference type="SAM" id="MobiDB-lite"/>
    </source>
</evidence>
<accession>A0AAD9HK99</accession>
<gene>
    <name evidence="2" type="ORF">LX32DRAFT_312317</name>
</gene>